<dbReference type="InterPro" id="IPR049625">
    <property type="entry name" value="Glyco_transf_61_cat"/>
</dbReference>
<dbReference type="AlphaFoldDB" id="M1XLG1"/>
<feature type="domain" description="Glycosyltransferase 61 catalytic" evidence="2">
    <location>
        <begin position="199"/>
        <end position="375"/>
    </location>
</feature>
<accession>M1XLG1</accession>
<evidence type="ECO:0000256" key="1">
    <source>
        <dbReference type="SAM" id="MobiDB-lite"/>
    </source>
</evidence>
<dbReference type="Proteomes" id="UP000011867">
    <property type="component" value="Chromosome"/>
</dbReference>
<protein>
    <recommendedName>
        <fullName evidence="2">Glycosyltransferase 61 catalytic domain-containing protein</fullName>
    </recommendedName>
</protein>
<reference evidence="3 4" key="1">
    <citation type="journal article" date="2013" name="Genome Announc.">
        <title>Genome of the haloarchaeon Natronomonas moolapensis, a neutrophilic member of a previously haloalkaliphilic genus.</title>
        <authorList>
            <person name="Dyall-Smith M.L."/>
            <person name="Pfeiffer F."/>
            <person name="Oberwinkler T."/>
            <person name="Klee K."/>
            <person name="Rampp M."/>
            <person name="Palm P."/>
            <person name="Gross K."/>
            <person name="Schuster S.C."/>
            <person name="Oesterhelt D."/>
        </authorList>
    </citation>
    <scope>NUCLEOTIDE SEQUENCE [LARGE SCALE GENOMIC DNA]</scope>
    <source>
        <strain evidence="4">DSM 18674 / JCM 14361 / 8.8.11</strain>
    </source>
</reference>
<dbReference type="eggNOG" id="arCOG11384">
    <property type="taxonomic scope" value="Archaea"/>
</dbReference>
<organism evidence="3 4">
    <name type="scientific">Natronomonas moolapensis (strain DSM 18674 / CECT 7526 / JCM 14361 / 8.8.11)</name>
    <dbReference type="NCBI Taxonomy" id="268739"/>
    <lineage>
        <taxon>Archaea</taxon>
        <taxon>Methanobacteriati</taxon>
        <taxon>Methanobacteriota</taxon>
        <taxon>Stenosarchaea group</taxon>
        <taxon>Halobacteria</taxon>
        <taxon>Halobacteriales</taxon>
        <taxon>Natronomonadaceae</taxon>
        <taxon>Natronomonas</taxon>
    </lineage>
</organism>
<gene>
    <name evidence="3" type="ordered locus">Nmlp_3530</name>
</gene>
<dbReference type="STRING" id="268739.Nmlp_3530"/>
<dbReference type="KEGG" id="nmo:Nmlp_3530"/>
<dbReference type="Pfam" id="PF04577">
    <property type="entry name" value="Glyco_transf_61"/>
    <property type="match status" value="1"/>
</dbReference>
<evidence type="ECO:0000313" key="3">
    <source>
        <dbReference type="EMBL" id="CCQ37655.1"/>
    </source>
</evidence>
<dbReference type="EMBL" id="HF582854">
    <property type="protein sequence ID" value="CCQ37655.1"/>
    <property type="molecule type" value="Genomic_DNA"/>
</dbReference>
<dbReference type="HOGENOM" id="CLU_053468_1_0_2"/>
<feature type="region of interest" description="Disordered" evidence="1">
    <location>
        <begin position="1"/>
        <end position="26"/>
    </location>
</feature>
<dbReference type="GO" id="GO:0016757">
    <property type="term" value="F:glycosyltransferase activity"/>
    <property type="evidence" value="ECO:0007669"/>
    <property type="project" value="InterPro"/>
</dbReference>
<keyword evidence="4" id="KW-1185">Reference proteome</keyword>
<proteinExistence type="predicted"/>
<sequence length="431" mass="46827">MSTAPFAPGSVIPSTQKRPDSMELGNLPGRALRKYRTDGGRELLREARTLLLEDVLLYRLGYRRYLEGRIDAISRSELRAEGDCVVSEPHEGSMRIKAAGGFRGRPTPERYDPGGRFVCEVPDATLLGPTGPGVTTEGRVVVDTVATPPLGPRRTGVTLAKSMRANGLGRTLGVLSGGGTTPDRRFELATLAVPPWLNYYHWTMECLPRIRLLERYGAETGRYPTLLVPPDPPGWVAESLSMVDYGGDVARFGDGVAAVETLVVPTFPDPTPAECEWLRDRMRPSKPARVGQKAGSARANAIDTDGGERVYVARGDATVRRVANRDELQGVLDRYDIDTYLPGELSVREQVALFSRADLVVGPHGAGLTNIVFGEDLAVIELFGGKQIATFDRLAAALGHTYAYLEGEGVGVDIRVDTDALDRTIARILEE</sequence>
<evidence type="ECO:0000313" key="4">
    <source>
        <dbReference type="Proteomes" id="UP000011867"/>
    </source>
</evidence>
<evidence type="ECO:0000259" key="2">
    <source>
        <dbReference type="Pfam" id="PF04577"/>
    </source>
</evidence>
<name>M1XLG1_NATM8</name>